<dbReference type="PROSITE" id="PS50850">
    <property type="entry name" value="MFS"/>
    <property type="match status" value="1"/>
</dbReference>
<dbReference type="PANTHER" id="PTHR48022">
    <property type="entry name" value="PLASTIDIC GLUCOSE TRANSPORTER 4"/>
    <property type="match status" value="1"/>
</dbReference>
<protein>
    <submittedName>
        <fullName evidence="9">Sugar porter family MFS transporter</fullName>
    </submittedName>
</protein>
<sequence length="459" mass="50886">MNKKIYLLLITIISALGGLLFGYDTGVINGAQFYFSKYFELSDALKGWVVGSALLGCFIGAIIAGKLSIKIGRKRSLIISAILFAISAYGSGLPSIFPETVTTLVIFRIIGGLGIGIASMNAPMYIAEIAPSSIRGKMVTYYQLAIVIGFFSVFLVTYFIGDNLTQAENIDFGWRRMFWSELIPSTLFLVLLFFVPRSPRWLCLKGKNEEAIEVLNKLQDEESAQADYDEIQTSLHNEKVTSTKVNYFSKIILSIIIIGTTLSVLQQFTGINAVLYYGADIFEKALGFGQEDVLEQQILLAFINVVFTFVAMFTVDKFGRKPLIYIGSTGMIIGFLLLGVTLQQQNVGILSLLGVLIFIASFSLSMGPVVWVLLSEMFPNKIRSVVMSIAVAAQWAANYVVSQAFPMVVGSETNNNAFWNGSLPYFIFIFFIITIIIVTYKFVPETKGKSLEQLEDIWK</sequence>
<feature type="domain" description="Major facilitator superfamily (MFS) profile" evidence="8">
    <location>
        <begin position="10"/>
        <end position="447"/>
    </location>
</feature>
<keyword evidence="10" id="KW-1185">Reference proteome</keyword>
<dbReference type="InterPro" id="IPR020846">
    <property type="entry name" value="MFS_dom"/>
</dbReference>
<feature type="transmembrane region" description="Helical" evidence="7">
    <location>
        <begin position="425"/>
        <end position="443"/>
    </location>
</feature>
<dbReference type="NCBIfam" id="TIGR00879">
    <property type="entry name" value="SP"/>
    <property type="match status" value="1"/>
</dbReference>
<dbReference type="PROSITE" id="PS00216">
    <property type="entry name" value="SUGAR_TRANSPORT_1"/>
    <property type="match status" value="1"/>
</dbReference>
<evidence type="ECO:0000313" key="9">
    <source>
        <dbReference type="EMBL" id="MDN3491563.1"/>
    </source>
</evidence>
<dbReference type="PROSITE" id="PS00217">
    <property type="entry name" value="SUGAR_TRANSPORT_2"/>
    <property type="match status" value="1"/>
</dbReference>
<dbReference type="PANTHER" id="PTHR48022:SF2">
    <property type="entry name" value="PLASTIDIC GLUCOSE TRANSPORTER 4"/>
    <property type="match status" value="1"/>
</dbReference>
<dbReference type="Proteomes" id="UP001231197">
    <property type="component" value="Unassembled WGS sequence"/>
</dbReference>
<dbReference type="Pfam" id="PF00083">
    <property type="entry name" value="Sugar_tr"/>
    <property type="match status" value="1"/>
</dbReference>
<name>A0ABT7ZRI5_9FLAO</name>
<evidence type="ECO:0000313" key="10">
    <source>
        <dbReference type="Proteomes" id="UP001231197"/>
    </source>
</evidence>
<dbReference type="SUPFAM" id="SSF103473">
    <property type="entry name" value="MFS general substrate transporter"/>
    <property type="match status" value="1"/>
</dbReference>
<accession>A0ABT7ZRI5</accession>
<evidence type="ECO:0000259" key="8">
    <source>
        <dbReference type="PROSITE" id="PS50850"/>
    </source>
</evidence>
<feature type="transmembrane region" description="Helical" evidence="7">
    <location>
        <begin position="297"/>
        <end position="315"/>
    </location>
</feature>
<dbReference type="InterPro" id="IPR036259">
    <property type="entry name" value="MFS_trans_sf"/>
</dbReference>
<dbReference type="InterPro" id="IPR005829">
    <property type="entry name" value="Sugar_transporter_CS"/>
</dbReference>
<dbReference type="Gene3D" id="1.20.1250.20">
    <property type="entry name" value="MFS general substrate transporter like domains"/>
    <property type="match status" value="2"/>
</dbReference>
<feature type="transmembrane region" description="Helical" evidence="7">
    <location>
        <begin position="46"/>
        <end position="65"/>
    </location>
</feature>
<dbReference type="EMBL" id="JASDDK010000001">
    <property type="protein sequence ID" value="MDN3491563.1"/>
    <property type="molecule type" value="Genomic_DNA"/>
</dbReference>
<organism evidence="9 10">
    <name type="scientific">Winogradskyella bathintestinalis</name>
    <dbReference type="NCBI Taxonomy" id="3035208"/>
    <lineage>
        <taxon>Bacteria</taxon>
        <taxon>Pseudomonadati</taxon>
        <taxon>Bacteroidota</taxon>
        <taxon>Flavobacteriia</taxon>
        <taxon>Flavobacteriales</taxon>
        <taxon>Flavobacteriaceae</taxon>
        <taxon>Winogradskyella</taxon>
    </lineage>
</organism>
<feature type="transmembrane region" description="Helical" evidence="7">
    <location>
        <begin position="77"/>
        <end position="97"/>
    </location>
</feature>
<feature type="transmembrane region" description="Helical" evidence="7">
    <location>
        <begin position="177"/>
        <end position="195"/>
    </location>
</feature>
<comment type="subcellular location">
    <subcellularLocation>
        <location evidence="1">Membrane</location>
        <topology evidence="1">Multi-pass membrane protein</topology>
    </subcellularLocation>
</comment>
<comment type="caution">
    <text evidence="9">The sequence shown here is derived from an EMBL/GenBank/DDBJ whole genome shotgun (WGS) entry which is preliminary data.</text>
</comment>
<feature type="transmembrane region" description="Helical" evidence="7">
    <location>
        <begin position="385"/>
        <end position="405"/>
    </location>
</feature>
<keyword evidence="6" id="KW-0813">Transport</keyword>
<feature type="transmembrane region" description="Helical" evidence="7">
    <location>
        <begin position="251"/>
        <end position="277"/>
    </location>
</feature>
<evidence type="ECO:0000256" key="2">
    <source>
        <dbReference type="ARBA" id="ARBA00010992"/>
    </source>
</evidence>
<evidence type="ECO:0000256" key="5">
    <source>
        <dbReference type="ARBA" id="ARBA00023136"/>
    </source>
</evidence>
<feature type="transmembrane region" description="Helical" evidence="7">
    <location>
        <begin position="348"/>
        <end position="373"/>
    </location>
</feature>
<evidence type="ECO:0000256" key="1">
    <source>
        <dbReference type="ARBA" id="ARBA00004141"/>
    </source>
</evidence>
<reference evidence="9 10" key="1">
    <citation type="journal article" date="2023" name="Int. J. Syst. Evol. Microbiol.">
        <title>Winogradskyella bathintestinalis sp. nov., isolated from the intestine of the deep-sea loosejaw dragonfish, Malacosteus niger.</title>
        <authorList>
            <person name="Uniacke-Lowe S."/>
            <person name="Johnson C.N."/>
            <person name="Stanton C."/>
            <person name="Hill C."/>
            <person name="Ross P."/>
        </authorList>
    </citation>
    <scope>NUCLEOTIDE SEQUENCE [LARGE SCALE GENOMIC DNA]</scope>
    <source>
        <strain evidence="9 10">APC 3343</strain>
    </source>
</reference>
<comment type="similarity">
    <text evidence="2 6">Belongs to the major facilitator superfamily. Sugar transporter (TC 2.A.1.1) family.</text>
</comment>
<dbReference type="InterPro" id="IPR003663">
    <property type="entry name" value="Sugar/inositol_transpt"/>
</dbReference>
<evidence type="ECO:0000256" key="4">
    <source>
        <dbReference type="ARBA" id="ARBA00022989"/>
    </source>
</evidence>
<dbReference type="InterPro" id="IPR005828">
    <property type="entry name" value="MFS_sugar_transport-like"/>
</dbReference>
<keyword evidence="3 7" id="KW-0812">Transmembrane</keyword>
<evidence type="ECO:0000256" key="7">
    <source>
        <dbReference type="SAM" id="Phobius"/>
    </source>
</evidence>
<dbReference type="RefSeq" id="WP_290205262.1">
    <property type="nucleotide sequence ID" value="NZ_JASDDK010000001.1"/>
</dbReference>
<evidence type="ECO:0000256" key="3">
    <source>
        <dbReference type="ARBA" id="ARBA00022692"/>
    </source>
</evidence>
<proteinExistence type="inferred from homology"/>
<evidence type="ECO:0000256" key="6">
    <source>
        <dbReference type="RuleBase" id="RU003346"/>
    </source>
</evidence>
<feature type="transmembrane region" description="Helical" evidence="7">
    <location>
        <begin position="322"/>
        <end position="342"/>
    </location>
</feature>
<gene>
    <name evidence="9" type="ORF">QMA06_02445</name>
</gene>
<feature type="transmembrane region" description="Helical" evidence="7">
    <location>
        <begin position="103"/>
        <end position="127"/>
    </location>
</feature>
<keyword evidence="4 7" id="KW-1133">Transmembrane helix</keyword>
<keyword evidence="5 7" id="KW-0472">Membrane</keyword>
<dbReference type="InterPro" id="IPR050360">
    <property type="entry name" value="MFS_Sugar_Transporters"/>
</dbReference>
<feature type="transmembrane region" description="Helical" evidence="7">
    <location>
        <begin position="139"/>
        <end position="161"/>
    </location>
</feature>
<dbReference type="PRINTS" id="PR00171">
    <property type="entry name" value="SUGRTRNSPORT"/>
</dbReference>